<dbReference type="Pfam" id="PF13578">
    <property type="entry name" value="Methyltransf_24"/>
    <property type="match status" value="1"/>
</dbReference>
<protein>
    <recommendedName>
        <fullName evidence="3">dTDP-6-deoxy-L-hexose 3-O-methyltransferase</fullName>
    </recommendedName>
</protein>
<comment type="caution">
    <text evidence="1">The sequence shown here is derived from an EMBL/GenBank/DDBJ whole genome shotgun (WGS) entry which is preliminary data.</text>
</comment>
<gene>
    <name evidence="1" type="ORF">F4560_002228</name>
</gene>
<accession>A0A7W9HHW3</accession>
<dbReference type="InterPro" id="IPR008884">
    <property type="entry name" value="TylF_MeTrfase"/>
</dbReference>
<dbReference type="PANTHER" id="PTHR40036">
    <property type="entry name" value="MACROCIN O-METHYLTRANSFERASE"/>
    <property type="match status" value="1"/>
</dbReference>
<dbReference type="Gene3D" id="3.40.50.150">
    <property type="entry name" value="Vaccinia Virus protein VP39"/>
    <property type="match status" value="1"/>
</dbReference>
<organism evidence="1 2">
    <name type="scientific">Saccharothrix ecbatanensis</name>
    <dbReference type="NCBI Taxonomy" id="1105145"/>
    <lineage>
        <taxon>Bacteria</taxon>
        <taxon>Bacillati</taxon>
        <taxon>Actinomycetota</taxon>
        <taxon>Actinomycetes</taxon>
        <taxon>Pseudonocardiales</taxon>
        <taxon>Pseudonocardiaceae</taxon>
        <taxon>Saccharothrix</taxon>
    </lineage>
</organism>
<dbReference type="Proteomes" id="UP000552097">
    <property type="component" value="Unassembled WGS sequence"/>
</dbReference>
<dbReference type="AlphaFoldDB" id="A0A7W9HHW3"/>
<reference evidence="1 2" key="1">
    <citation type="submission" date="2020-08" db="EMBL/GenBank/DDBJ databases">
        <title>Sequencing the genomes of 1000 actinobacteria strains.</title>
        <authorList>
            <person name="Klenk H.-P."/>
        </authorList>
    </citation>
    <scope>NUCLEOTIDE SEQUENCE [LARGE SCALE GENOMIC DNA]</scope>
    <source>
        <strain evidence="1 2">DSM 45486</strain>
    </source>
</reference>
<dbReference type="PANTHER" id="PTHR40036:SF1">
    <property type="entry name" value="MACROCIN O-METHYLTRANSFERASE"/>
    <property type="match status" value="1"/>
</dbReference>
<sequence>MTDKHVDPAMLPHESDRDRAAREGLAKLLASSPIPEEYLIDNLPLYLRRGQLADLLSIVDIYRMVVDVPGVVMEFGVLHGRHLAAFTALRGVFEPYNASRRIIGFDTFSGFPDIADVDDVSTSAVVGRFATAPGYPDHLRAVLDAHQAGEHLGHVQRNVVVQGDVRETLPRYLAANPQTVIALAYLDMDLYEPTRAVLEMIEPYLTVGSVVAFDELAHAKWPGETAAVREVLGLARGALRVLPHREPPLAYLRWPG</sequence>
<name>A0A7W9HHW3_9PSEU</name>
<evidence type="ECO:0000313" key="2">
    <source>
        <dbReference type="Proteomes" id="UP000552097"/>
    </source>
</evidence>
<dbReference type="EMBL" id="JACHMO010000001">
    <property type="protein sequence ID" value="MBB5802460.1"/>
    <property type="molecule type" value="Genomic_DNA"/>
</dbReference>
<proteinExistence type="predicted"/>
<dbReference type="RefSeq" id="WP_312869092.1">
    <property type="nucleotide sequence ID" value="NZ_JACHMO010000001.1"/>
</dbReference>
<dbReference type="InterPro" id="IPR029063">
    <property type="entry name" value="SAM-dependent_MTases_sf"/>
</dbReference>
<evidence type="ECO:0008006" key="3">
    <source>
        <dbReference type="Google" id="ProtNLM"/>
    </source>
</evidence>
<keyword evidence="2" id="KW-1185">Reference proteome</keyword>
<evidence type="ECO:0000313" key="1">
    <source>
        <dbReference type="EMBL" id="MBB5802460.1"/>
    </source>
</evidence>